<keyword evidence="5" id="KW-0862">Zinc</keyword>
<keyword evidence="5" id="KW-0406">Ion transport</keyword>
<accession>A0ABQ5VSH2</accession>
<evidence type="ECO:0000256" key="4">
    <source>
        <dbReference type="ARBA" id="ARBA00022729"/>
    </source>
</evidence>
<dbReference type="Pfam" id="PF01297">
    <property type="entry name" value="ZnuA"/>
    <property type="match status" value="1"/>
</dbReference>
<dbReference type="InterPro" id="IPR050492">
    <property type="entry name" value="Bact_metal-bind_prot9"/>
</dbReference>
<keyword evidence="8" id="KW-1185">Reference proteome</keyword>
<feature type="compositionally biased region" description="Basic and acidic residues" evidence="6">
    <location>
        <begin position="118"/>
        <end position="170"/>
    </location>
</feature>
<gene>
    <name evidence="7" type="primary">znuA2</name>
    <name evidence="7" type="ORF">GCM10007939_04900</name>
</gene>
<evidence type="ECO:0000256" key="3">
    <source>
        <dbReference type="ARBA" id="ARBA00022448"/>
    </source>
</evidence>
<sequence length="337" mass="37487">MKKLLALPFVFGTALQADTPTVLTDIAPLHGITAAVMQGVGQPKLLIDQSADPHNYALRPSAARWVQDADLILWMGPELTPWLQKTLDNIAPKRNELRFLAIEETALLAARTGVGLSNDHDHDDHEDEHHDDHDDEHHDDHKDEHHDDHEDEHHEELTHKAHHDKQDNPDPHAWLSPENAGRWAHVIADDLAKIDPENAAQYQANAMAFSEGLVALTGEIHTELKPVTGYNYMVFHDAYQYFENSFDIQVRGAIQDSADKKAGAARIRSVQEMVEQEDIHCLLSEPTGSDSILELAIEGHDVGIATVDPLGQHLELGADFYPNLLRDMAGKLKACGP</sequence>
<comment type="caution">
    <text evidence="7">The sequence shown here is derived from an EMBL/GenBank/DDBJ whole genome shotgun (WGS) entry which is preliminary data.</text>
</comment>
<dbReference type="PANTHER" id="PTHR42953:SF3">
    <property type="entry name" value="HIGH-AFFINITY ZINC UPTAKE SYSTEM PROTEIN ZNUA"/>
    <property type="match status" value="1"/>
</dbReference>
<evidence type="ECO:0000256" key="6">
    <source>
        <dbReference type="SAM" id="MobiDB-lite"/>
    </source>
</evidence>
<evidence type="ECO:0000256" key="5">
    <source>
        <dbReference type="ARBA" id="ARBA00022906"/>
    </source>
</evidence>
<reference evidence="8" key="1">
    <citation type="journal article" date="2019" name="Int. J. Syst. Evol. Microbiol.">
        <title>The Global Catalogue of Microorganisms (GCM) 10K type strain sequencing project: providing services to taxonomists for standard genome sequencing and annotation.</title>
        <authorList>
            <consortium name="The Broad Institute Genomics Platform"/>
            <consortium name="The Broad Institute Genome Sequencing Center for Infectious Disease"/>
            <person name="Wu L."/>
            <person name="Ma J."/>
        </authorList>
    </citation>
    <scope>NUCLEOTIDE SEQUENCE [LARGE SCALE GENOMIC DNA]</scope>
    <source>
        <strain evidence="8">NBRC 110140</strain>
    </source>
</reference>
<dbReference type="Gene3D" id="3.40.50.1980">
    <property type="entry name" value="Nitrogenase molybdenum iron protein domain"/>
    <property type="match status" value="3"/>
</dbReference>
<dbReference type="SUPFAM" id="SSF53807">
    <property type="entry name" value="Helical backbone' metal receptor"/>
    <property type="match status" value="1"/>
</dbReference>
<evidence type="ECO:0000313" key="7">
    <source>
        <dbReference type="EMBL" id="GLQ34207.1"/>
    </source>
</evidence>
<evidence type="ECO:0000256" key="2">
    <source>
        <dbReference type="ARBA" id="ARBA00015915"/>
    </source>
</evidence>
<protein>
    <recommendedName>
        <fullName evidence="2">High-affinity zinc uptake system protein ZnuA</fullName>
    </recommendedName>
</protein>
<dbReference type="Proteomes" id="UP001156694">
    <property type="component" value="Unassembled WGS sequence"/>
</dbReference>
<evidence type="ECO:0000256" key="1">
    <source>
        <dbReference type="ARBA" id="ARBA00011028"/>
    </source>
</evidence>
<dbReference type="EMBL" id="BSNN01000002">
    <property type="protein sequence ID" value="GLQ34207.1"/>
    <property type="molecule type" value="Genomic_DNA"/>
</dbReference>
<dbReference type="PANTHER" id="PTHR42953">
    <property type="entry name" value="HIGH-AFFINITY ZINC UPTAKE SYSTEM PROTEIN ZNUA-RELATED"/>
    <property type="match status" value="1"/>
</dbReference>
<organism evidence="7 8">
    <name type="scientific">Amylibacter marinus</name>
    <dbReference type="NCBI Taxonomy" id="1475483"/>
    <lineage>
        <taxon>Bacteria</taxon>
        <taxon>Pseudomonadati</taxon>
        <taxon>Pseudomonadota</taxon>
        <taxon>Alphaproteobacteria</taxon>
        <taxon>Rhodobacterales</taxon>
        <taxon>Paracoccaceae</taxon>
        <taxon>Amylibacter</taxon>
    </lineage>
</organism>
<evidence type="ECO:0000313" key="8">
    <source>
        <dbReference type="Proteomes" id="UP001156694"/>
    </source>
</evidence>
<feature type="region of interest" description="Disordered" evidence="6">
    <location>
        <begin position="117"/>
        <end position="177"/>
    </location>
</feature>
<keyword evidence="5" id="KW-0864">Zinc transport</keyword>
<comment type="similarity">
    <text evidence="1">Belongs to the bacterial solute-binding protein 9 family.</text>
</comment>
<dbReference type="RefSeq" id="WP_284375874.1">
    <property type="nucleotide sequence ID" value="NZ_BSNN01000002.1"/>
</dbReference>
<keyword evidence="3" id="KW-0813">Transport</keyword>
<keyword evidence="4" id="KW-0732">Signal</keyword>
<proteinExistence type="inferred from homology"/>
<name>A0ABQ5VSH2_9RHOB</name>
<dbReference type="InterPro" id="IPR006127">
    <property type="entry name" value="ZnuA-like"/>
</dbReference>